<evidence type="ECO:0000259" key="3">
    <source>
        <dbReference type="PROSITE" id="PS50198"/>
    </source>
</evidence>
<dbReference type="Pfam" id="PF13616">
    <property type="entry name" value="Rotamase_3"/>
    <property type="match status" value="1"/>
</dbReference>
<dbReference type="Gene3D" id="3.10.50.40">
    <property type="match status" value="2"/>
</dbReference>
<feature type="domain" description="PpiC" evidence="3">
    <location>
        <begin position="116"/>
        <end position="217"/>
    </location>
</feature>
<feature type="domain" description="PpiC" evidence="3">
    <location>
        <begin position="222"/>
        <end position="325"/>
    </location>
</feature>
<dbReference type="InterPro" id="IPR050245">
    <property type="entry name" value="PrsA_foldase"/>
</dbReference>
<accession>A0ABS1HDY5</accession>
<dbReference type="Pfam" id="PF00639">
    <property type="entry name" value="Rotamase"/>
    <property type="match status" value="1"/>
</dbReference>
<gene>
    <name evidence="4" type="ORF">JIV24_00700</name>
</gene>
<keyword evidence="1 4" id="KW-0413">Isomerase</keyword>
<dbReference type="SUPFAM" id="SSF54534">
    <property type="entry name" value="FKBP-like"/>
    <property type="match status" value="2"/>
</dbReference>
<dbReference type="Proteomes" id="UP000605676">
    <property type="component" value="Unassembled WGS sequence"/>
</dbReference>
<proteinExistence type="predicted"/>
<dbReference type="InterPro" id="IPR000297">
    <property type="entry name" value="PPIase_PpiC"/>
</dbReference>
<keyword evidence="2" id="KW-0732">Signal</keyword>
<keyword evidence="1" id="KW-0697">Rotamase</keyword>
<evidence type="ECO:0000256" key="2">
    <source>
        <dbReference type="SAM" id="SignalP"/>
    </source>
</evidence>
<feature type="chain" id="PRO_5046542693" evidence="2">
    <location>
        <begin position="20"/>
        <end position="636"/>
    </location>
</feature>
<dbReference type="PROSITE" id="PS50198">
    <property type="entry name" value="PPIC_PPIASE_2"/>
    <property type="match status" value="2"/>
</dbReference>
<dbReference type="RefSeq" id="WP_200463065.1">
    <property type="nucleotide sequence ID" value="NZ_JAENRR010000001.1"/>
</dbReference>
<dbReference type="InterPro" id="IPR046357">
    <property type="entry name" value="PPIase_dom_sf"/>
</dbReference>
<dbReference type="GO" id="GO:0016853">
    <property type="term" value="F:isomerase activity"/>
    <property type="evidence" value="ECO:0007669"/>
    <property type="project" value="UniProtKB-KW"/>
</dbReference>
<keyword evidence="5" id="KW-1185">Reference proteome</keyword>
<protein>
    <submittedName>
        <fullName evidence="4">Peptidylprolyl isomerase</fullName>
    </submittedName>
</protein>
<feature type="signal peptide" evidence="2">
    <location>
        <begin position="1"/>
        <end position="19"/>
    </location>
</feature>
<dbReference type="EMBL" id="JAENRR010000001">
    <property type="protein sequence ID" value="MBK3515838.1"/>
    <property type="molecule type" value="Genomic_DNA"/>
</dbReference>
<evidence type="ECO:0000313" key="4">
    <source>
        <dbReference type="EMBL" id="MBK3515838.1"/>
    </source>
</evidence>
<name>A0ABS1HDY5_9BACT</name>
<evidence type="ECO:0000313" key="5">
    <source>
        <dbReference type="Proteomes" id="UP000605676"/>
    </source>
</evidence>
<organism evidence="4 5">
    <name type="scientific">Carboxylicivirga marina</name>
    <dbReference type="NCBI Taxonomy" id="2800988"/>
    <lineage>
        <taxon>Bacteria</taxon>
        <taxon>Pseudomonadati</taxon>
        <taxon>Bacteroidota</taxon>
        <taxon>Bacteroidia</taxon>
        <taxon>Marinilabiliales</taxon>
        <taxon>Marinilabiliaceae</taxon>
        <taxon>Carboxylicivirga</taxon>
    </lineage>
</organism>
<dbReference type="PANTHER" id="PTHR47245">
    <property type="entry name" value="PEPTIDYLPROLYL ISOMERASE"/>
    <property type="match status" value="1"/>
</dbReference>
<evidence type="ECO:0000256" key="1">
    <source>
        <dbReference type="PROSITE-ProRule" id="PRU00278"/>
    </source>
</evidence>
<sequence>MNRLFSLLFIALIGLGAMAQEETVLTIGEKTYSLDEFNYIYDKNNSLTQEPVSRNEYVDLFVNYKLKVEEAIAQGYDTVPSFQKELDYYRNELAKPYLTDKKATDEVVKEAYEHMLYEVDASHILVKLSKSPTPEDTLKAYKKILNIKKQLEKGGDFDQLAVELSEGPSAPNKGHLGYFGAFMMVYPFEKAAYNTPVGEVSEITRTAFGYHLIKVNDKRKNKGEVLVAHIMKAFPYQSNGQIQNQSKIAIDSIYNKLQNGESFNAMVAQFSDDKQTVANNGKLPWFGTGRMVPEFSDAAFSLSENGQVSKPVKTQFGWHIIKRLDVRPIKPLDECREEILQKIKRDERAFAGKKATVERLKKEYNFTINASDLASLQALVVKASKGEKADFVKQLEEAQLTPASFNGQSIHSTEFAHEAFKFNLPSGGFTAANFAQVWNGYVEEKLIEHEKSNLENKYPDFKFLMNEYHDGLLIFEISQKEIWNRASNDSTGLAVYYSEHKSEYTLDEHFDGRLFYCKNKTAYKQLKKLLKKDESLNLDSLESELSDQIMEKEGRFFKGEEAQLDVKQWKDKKTVIDTNYPYLLTEGKLVEESIQTLDEVRGRVISDYQEELEQKWIESLKEKYDPKVNAFVFNKQ</sequence>
<dbReference type="PANTHER" id="PTHR47245:SF2">
    <property type="entry name" value="PEPTIDYL-PROLYL CIS-TRANS ISOMERASE HP_0175-RELATED"/>
    <property type="match status" value="1"/>
</dbReference>
<reference evidence="4 5" key="1">
    <citation type="submission" date="2021-01" db="EMBL/GenBank/DDBJ databases">
        <title>Carboxyliciviraga sp.nov., isolated from coastal sediments.</title>
        <authorList>
            <person name="Lu D."/>
            <person name="Zhang T."/>
        </authorList>
    </citation>
    <scope>NUCLEOTIDE SEQUENCE [LARGE SCALE GENOMIC DNA]</scope>
    <source>
        <strain evidence="4 5">N1Y132</strain>
    </source>
</reference>
<comment type="caution">
    <text evidence="4">The sequence shown here is derived from an EMBL/GenBank/DDBJ whole genome shotgun (WGS) entry which is preliminary data.</text>
</comment>